<dbReference type="SMART" id="SM00496">
    <property type="entry name" value="IENR2"/>
    <property type="match status" value="4"/>
</dbReference>
<dbReference type="SMART" id="SM00465">
    <property type="entry name" value="GIYc"/>
    <property type="match status" value="1"/>
</dbReference>
<dbReference type="CDD" id="cd10445">
    <property type="entry name" value="GIY-YIG_bI1_like"/>
    <property type="match status" value="1"/>
</dbReference>
<dbReference type="InterPro" id="IPR006350">
    <property type="entry name" value="Intron_endoG1"/>
</dbReference>
<keyword evidence="4" id="KW-0378">Hydrolase</keyword>
<dbReference type="SUPFAM" id="SSF64496">
    <property type="entry name" value="DNA-binding domain of intron-encoded endonucleases"/>
    <property type="match status" value="1"/>
</dbReference>
<dbReference type="EMBL" id="MW794298">
    <property type="protein sequence ID" value="QYB19610.1"/>
    <property type="molecule type" value="Genomic_DNA"/>
</dbReference>
<dbReference type="SUPFAM" id="SSF82771">
    <property type="entry name" value="GIY-YIG endonuclease"/>
    <property type="match status" value="1"/>
</dbReference>
<dbReference type="InterPro" id="IPR003611">
    <property type="entry name" value="NUMOD3"/>
</dbReference>
<dbReference type="GO" id="GO:0004519">
    <property type="term" value="F:endonuclease activity"/>
    <property type="evidence" value="ECO:0007669"/>
    <property type="project" value="UniProtKB-KW"/>
</dbReference>
<accession>A0A889XPR5</accession>
<evidence type="ECO:0000313" key="6">
    <source>
        <dbReference type="EMBL" id="QRF72234.1"/>
    </source>
</evidence>
<dbReference type="GO" id="GO:0016787">
    <property type="term" value="F:hydrolase activity"/>
    <property type="evidence" value="ECO:0007669"/>
    <property type="project" value="UniProtKB-KW"/>
</dbReference>
<name>A0A889XPR5_MONFR</name>
<dbReference type="AlphaFoldDB" id="A0A889XPR5"/>
<dbReference type="NCBIfam" id="TIGR01453">
    <property type="entry name" value="grpIintron_endo"/>
    <property type="match status" value="1"/>
</dbReference>
<evidence type="ECO:0000256" key="2">
    <source>
        <dbReference type="ARBA" id="ARBA00022722"/>
    </source>
</evidence>
<evidence type="ECO:0000256" key="3">
    <source>
        <dbReference type="ARBA" id="ARBA00022759"/>
    </source>
</evidence>
<dbReference type="EMBL" id="MW794301">
    <property type="protein sequence ID" value="QYB19798.1"/>
    <property type="molecule type" value="Genomic_DNA"/>
</dbReference>
<dbReference type="EMBL" id="MW794295">
    <property type="protein sequence ID" value="QYB19425.1"/>
    <property type="molecule type" value="Genomic_DNA"/>
</dbReference>
<dbReference type="InterPro" id="IPR000305">
    <property type="entry name" value="GIY-YIG_endonuc"/>
</dbReference>
<evidence type="ECO:0000256" key="1">
    <source>
        <dbReference type="ARBA" id="ARBA00010045"/>
    </source>
</evidence>
<dbReference type="EMBL" id="MW794300">
    <property type="protein sequence ID" value="QYB19736.1"/>
    <property type="molecule type" value="Genomic_DNA"/>
</dbReference>
<dbReference type="GO" id="GO:0003677">
    <property type="term" value="F:DNA binding"/>
    <property type="evidence" value="ECO:0007669"/>
    <property type="project" value="InterPro"/>
</dbReference>
<proteinExistence type="predicted"/>
<keyword evidence="2" id="KW-0540">Nuclease</keyword>
<geneLocation type="mitochondrion" evidence="6"/>
<comment type="similarity">
    <text evidence="1">To endonucleases of group I introns of fungi and phage.</text>
</comment>
<dbReference type="InterPro" id="IPR035901">
    <property type="entry name" value="GIY-YIG_endonuc_sf"/>
</dbReference>
<evidence type="ECO:0000313" key="7">
    <source>
        <dbReference type="EMBL" id="QYB19425.1"/>
    </source>
</evidence>
<protein>
    <submittedName>
        <fullName evidence="6">GIY-YIG endonuclease</fullName>
    </submittedName>
</protein>
<dbReference type="PROSITE" id="PS50164">
    <property type="entry name" value="GIY_YIG"/>
    <property type="match status" value="1"/>
</dbReference>
<sequence length="316" mass="36142">MNVPSHKCSNYSHNHSLNLYNFSFAAGTISFFKVRAYSTSSSSKDNNEFNHDKFIPSLAQVIYDDVFFMKKAILKDNAGKAGIYMFTNKTTGDIYVGQSIDLCKRFLNYFNLSYINKRNELVINRALIKCGYSNFSLTILEYCDKSDLDVREQHYFDTLNPKYNIQKVAGGSSRGLILSEETPDRISKALKGVYKEGKAYWYGRKMDDATKKLMSSKRRGKLNPLYDKSHSDEAKELMREKALGRKYSEETKLLMSTKRGNPVNIYEKFSSEGFKLIGSFVSARRAGKFLEISGSTVISYMRSGAVFKDRYKFSSK</sequence>
<dbReference type="EMBL" id="MW794297">
    <property type="protein sequence ID" value="QYB19548.1"/>
    <property type="molecule type" value="Genomic_DNA"/>
</dbReference>
<dbReference type="EMBL" id="MT005827">
    <property type="protein sequence ID" value="QRF72234.1"/>
    <property type="molecule type" value="Genomic_DNA"/>
</dbReference>
<dbReference type="Pfam" id="PF01541">
    <property type="entry name" value="GIY-YIG"/>
    <property type="match status" value="1"/>
</dbReference>
<reference evidence="7" key="2">
    <citation type="journal article" date="2021" name="Front. Microbiol.">
        <title>Pan-Mitogenomics Approach Discovers Diversity and Dynamism in the Prominent Brown Rot Fungal Pathogens.</title>
        <authorList>
            <person name="Yildiz G."/>
            <person name="Ozkilinc H."/>
        </authorList>
    </citation>
    <scope>NUCLEOTIDE SEQUENCE</scope>
</reference>
<keyword evidence="6" id="KW-0496">Mitochondrion</keyword>
<organism evidence="6">
    <name type="scientific">Monilinia fructicola</name>
    <name type="common">Brown rot fungus</name>
    <name type="synonym">Ciboria fructicola</name>
    <dbReference type="NCBI Taxonomy" id="38448"/>
    <lineage>
        <taxon>Eukaryota</taxon>
        <taxon>Fungi</taxon>
        <taxon>Dikarya</taxon>
        <taxon>Ascomycota</taxon>
        <taxon>Pezizomycotina</taxon>
        <taxon>Leotiomycetes</taxon>
        <taxon>Helotiales</taxon>
        <taxon>Sclerotiniaceae</taxon>
        <taxon>Monilinia</taxon>
    </lineage>
</organism>
<evidence type="ECO:0000259" key="5">
    <source>
        <dbReference type="PROSITE" id="PS50164"/>
    </source>
</evidence>
<feature type="domain" description="GIY-YIG" evidence="5">
    <location>
        <begin position="79"/>
        <end position="165"/>
    </location>
</feature>
<dbReference type="Gene3D" id="3.40.1440.10">
    <property type="entry name" value="GIY-YIG endonuclease"/>
    <property type="match status" value="1"/>
</dbReference>
<evidence type="ECO:0000256" key="4">
    <source>
        <dbReference type="ARBA" id="ARBA00022801"/>
    </source>
</evidence>
<dbReference type="EMBL" id="MW794296">
    <property type="protein sequence ID" value="QYB19486.1"/>
    <property type="molecule type" value="Genomic_DNA"/>
</dbReference>
<gene>
    <name evidence="7" type="primary">HE</name>
</gene>
<dbReference type="SMART" id="SM00497">
    <property type="entry name" value="IENR1"/>
    <property type="match status" value="1"/>
</dbReference>
<keyword evidence="3 6" id="KW-0255">Endonuclease</keyword>
<dbReference type="GeneID" id="65324756"/>
<dbReference type="InterPro" id="IPR003647">
    <property type="entry name" value="Intron_nuc_1_rpt"/>
</dbReference>
<reference evidence="6" key="1">
    <citation type="submission" date="2020-01" db="EMBL/GenBank/DDBJ databases">
        <authorList>
            <person name="Ozkilinc H."/>
            <person name="Yildiz G."/>
        </authorList>
    </citation>
    <scope>NUCLEOTIDE SEQUENCE</scope>
</reference>
<dbReference type="EMBL" id="MW794299">
    <property type="protein sequence ID" value="QYB19673.1"/>
    <property type="molecule type" value="Genomic_DNA"/>
</dbReference>
<dbReference type="RefSeq" id="YP_010121858.1">
    <property type="nucleotide sequence ID" value="NC_056195.1"/>
</dbReference>
<dbReference type="Pfam" id="PF07460">
    <property type="entry name" value="NUMOD3"/>
    <property type="match status" value="1"/>
</dbReference>